<dbReference type="InterPro" id="IPR052894">
    <property type="entry name" value="AsmA-related"/>
</dbReference>
<dbReference type="GO" id="GO:0090313">
    <property type="term" value="P:regulation of protein targeting to membrane"/>
    <property type="evidence" value="ECO:0007669"/>
    <property type="project" value="TreeGrafter"/>
</dbReference>
<comment type="caution">
    <text evidence="3">The sequence shown here is derived from an EMBL/GenBank/DDBJ whole genome shotgun (WGS) entry which is preliminary data.</text>
</comment>
<feature type="compositionally biased region" description="Low complexity" evidence="1">
    <location>
        <begin position="1072"/>
        <end position="1086"/>
    </location>
</feature>
<sequence length="1086" mass="115632">MALSVAMAVGQKIHAPEWLRQQVETRIEQNLGGMDLSFGEVSVIVNKGWRPRVRLENLNLKDSEGRQIIQLRDVEATIAVLPLLSGQIQPERVQMNGAFITLRRGEDGNLTLAFDNFDRPVNSAPNMAELIEEWDRVFLRPQFASLSSLELNGINLNYEDLRHKRAWTLDGGRIQITLGEDSLRLATGFTLLSGGDTVSAIEANYSSKLGQPDAFFGVSVTDLPAADIALQTPALAWMQVLRAPISGALRGSVDEAGTLGPISATLQIAAGVLQPNEKTKPIPFNGARTYFTFDPLKNELDFNELSVDSAWGSANAEGKAYLDGVEQGQLENLVGQFQFASLSVNPAGLFKDPISLDRVDVDFQMKLNPFRFQVGQMNIKDQDQTLRLSGLLAAKPAGWLLDVDGALDRTTPAHILSYWPPSLAVKPRLWVQKNLMEGEATNADLALRIRPGVEPKLFGNFDFSNAKVKFAKTLPPVVGGRGQASLTGKRFALLAHAGTIVTDHGDTIDATGTSFIIPNITIPKAAPGIARIIGSGSVASFLSLLDRPPLNVMKEANLPVDLAKGQVNVSGTLALPLKDRVTIDDMEFHLTGDVSNVHSSVLVPGVDISAPLLQVSGNQTGLTLSGDGFFGAVPLTASWHQPIGKVRGQRSRLTGEIEVSQRLLQQLETGLPPEMVSGTGKAQLTLELGGKQPTTLSVLSDLQGVRLALPDLNWVKPPNVKGSLDLKATLGKTGVIETISIAGNGLRANGSLTFDESSGLKRARFRTFELGQSVAVPVELIGQGKGNAPQIRILGGVIDLRKLPETSGAGAGVSSGQTSEKMDVKLDRLQVTDSIALTAFTGQFSAKGALSGNFTAQLNGQTSLQGQVLARKSGTGVFLQSDDAGGILRASGIMDQAFGGDFKLSLEPLKGAGFYDGRLKINKTRIRDAPAMAALFNAISVVGLVDQMAGQGILFSEIDGKMRISPNSIRILEGSAVGPSIGLSVDGSVDTERKRLNLRGVVSPIYLLNAIGSVLTRKGEGVIGFNYTLTGPMDRPDVWVNPLSGLAPGFLRNLLRAPSDLPPISPAPAPTKGPSSSPKSSPGGNR</sequence>
<feature type="region of interest" description="Disordered" evidence="1">
    <location>
        <begin position="1061"/>
        <end position="1086"/>
    </location>
</feature>
<feature type="domain" description="YhdP central" evidence="2">
    <location>
        <begin position="272"/>
        <end position="848"/>
    </location>
</feature>
<evidence type="ECO:0000313" key="3">
    <source>
        <dbReference type="EMBL" id="RBW52947.1"/>
    </source>
</evidence>
<reference evidence="3 4" key="1">
    <citation type="submission" date="2018-07" db="EMBL/GenBank/DDBJ databases">
        <title>Modular assembly of carbohydrate-degrading microbial communities in the ocean.</title>
        <authorList>
            <person name="Enke T.N."/>
            <person name="Datta M.S."/>
            <person name="Schwartzman J.A."/>
            <person name="Cermak N."/>
            <person name="Schmitz D.A."/>
            <person name="Barrere J."/>
            <person name="Cordero O.X."/>
        </authorList>
    </citation>
    <scope>NUCLEOTIDE SEQUENCE [LARGE SCALE GENOMIC DNA]</scope>
    <source>
        <strain evidence="3 4">C3M10</strain>
    </source>
</reference>
<protein>
    <recommendedName>
        <fullName evidence="2">YhdP central domain-containing protein</fullName>
    </recommendedName>
</protein>
<evidence type="ECO:0000256" key="1">
    <source>
        <dbReference type="SAM" id="MobiDB-lite"/>
    </source>
</evidence>
<dbReference type="Pfam" id="PF13116">
    <property type="entry name" value="YhdP"/>
    <property type="match status" value="1"/>
</dbReference>
<dbReference type="AlphaFoldDB" id="A0A366WUY9"/>
<feature type="compositionally biased region" description="Pro residues" evidence="1">
    <location>
        <begin position="1061"/>
        <end position="1071"/>
    </location>
</feature>
<gene>
    <name evidence="3" type="ORF">DS909_15560</name>
</gene>
<proteinExistence type="predicted"/>
<evidence type="ECO:0000313" key="4">
    <source>
        <dbReference type="Proteomes" id="UP000252706"/>
    </source>
</evidence>
<evidence type="ECO:0000259" key="2">
    <source>
        <dbReference type="Pfam" id="PF13116"/>
    </source>
</evidence>
<dbReference type="EMBL" id="QOCE01000038">
    <property type="protein sequence ID" value="RBW52947.1"/>
    <property type="molecule type" value="Genomic_DNA"/>
</dbReference>
<name>A0A366WUY9_9RHOB</name>
<dbReference type="InterPro" id="IPR025263">
    <property type="entry name" value="YhdP_central"/>
</dbReference>
<dbReference type="GO" id="GO:0005886">
    <property type="term" value="C:plasma membrane"/>
    <property type="evidence" value="ECO:0007669"/>
    <property type="project" value="TreeGrafter"/>
</dbReference>
<accession>A0A366WUY9</accession>
<dbReference type="PANTHER" id="PTHR30441:SF8">
    <property type="entry name" value="DUF748 DOMAIN-CONTAINING PROTEIN"/>
    <property type="match status" value="1"/>
</dbReference>
<dbReference type="PANTHER" id="PTHR30441">
    <property type="entry name" value="DUF748 DOMAIN-CONTAINING PROTEIN"/>
    <property type="match status" value="1"/>
</dbReference>
<dbReference type="Proteomes" id="UP000252706">
    <property type="component" value="Unassembled WGS sequence"/>
</dbReference>
<organism evidence="3 4">
    <name type="scientific">Phaeobacter gallaeciensis</name>
    <dbReference type="NCBI Taxonomy" id="60890"/>
    <lineage>
        <taxon>Bacteria</taxon>
        <taxon>Pseudomonadati</taxon>
        <taxon>Pseudomonadota</taxon>
        <taxon>Alphaproteobacteria</taxon>
        <taxon>Rhodobacterales</taxon>
        <taxon>Roseobacteraceae</taxon>
        <taxon>Phaeobacter</taxon>
    </lineage>
</organism>
<dbReference type="OrthoDB" id="7161641at2"/>